<dbReference type="EMBL" id="JTDE01003188">
    <property type="protein sequence ID" value="KAF7256364.1"/>
    <property type="molecule type" value="Genomic_DNA"/>
</dbReference>
<reference evidence="1" key="1">
    <citation type="submission" date="2019-07" db="EMBL/GenBank/DDBJ databases">
        <title>Annotation for the trematode Paragonimus miyazaki's.</title>
        <authorList>
            <person name="Choi Y.-J."/>
        </authorList>
    </citation>
    <scope>NUCLEOTIDE SEQUENCE</scope>
    <source>
        <strain evidence="1">Japan</strain>
    </source>
</reference>
<evidence type="ECO:0000313" key="1">
    <source>
        <dbReference type="EMBL" id="KAF7256364.1"/>
    </source>
</evidence>
<name>A0A8S9YNP4_9TREM</name>
<dbReference type="AlphaFoldDB" id="A0A8S9YNP4"/>
<gene>
    <name evidence="1" type="ORF">EG68_06667</name>
</gene>
<comment type="caution">
    <text evidence="1">The sequence shown here is derived from an EMBL/GenBank/DDBJ whole genome shotgun (WGS) entry which is preliminary data.</text>
</comment>
<dbReference type="Proteomes" id="UP000822476">
    <property type="component" value="Unassembled WGS sequence"/>
</dbReference>
<protein>
    <submittedName>
        <fullName evidence="1">Uncharacterized protein</fullName>
    </submittedName>
</protein>
<evidence type="ECO:0000313" key="2">
    <source>
        <dbReference type="Proteomes" id="UP000822476"/>
    </source>
</evidence>
<proteinExistence type="predicted"/>
<keyword evidence="2" id="KW-1185">Reference proteome</keyword>
<sequence length="77" mass="8970">MHSIAFKMYTKAHLQNKTHTINSQLPLLGAVKVGSDHVKHVGGRTTRRLWQLVRKRYLYSSATKHQLLNWYCYGKCV</sequence>
<organism evidence="1 2">
    <name type="scientific">Paragonimus skrjabini miyazakii</name>
    <dbReference type="NCBI Taxonomy" id="59628"/>
    <lineage>
        <taxon>Eukaryota</taxon>
        <taxon>Metazoa</taxon>
        <taxon>Spiralia</taxon>
        <taxon>Lophotrochozoa</taxon>
        <taxon>Platyhelminthes</taxon>
        <taxon>Trematoda</taxon>
        <taxon>Digenea</taxon>
        <taxon>Plagiorchiida</taxon>
        <taxon>Troglotremata</taxon>
        <taxon>Troglotrematidae</taxon>
        <taxon>Paragonimus</taxon>
    </lineage>
</organism>
<accession>A0A8S9YNP4</accession>